<dbReference type="InterPro" id="IPR020084">
    <property type="entry name" value="NUDIX_hydrolase_CS"/>
</dbReference>
<dbReference type="SUPFAM" id="SSF55811">
    <property type="entry name" value="Nudix"/>
    <property type="match status" value="1"/>
</dbReference>
<gene>
    <name evidence="5" type="primary">rppH_3</name>
    <name evidence="5" type="ORF">Dxin01_03912</name>
</gene>
<name>A0ABP9VL90_9DEIO</name>
<evidence type="ECO:0000313" key="5">
    <source>
        <dbReference type="EMBL" id="GAA5504143.1"/>
    </source>
</evidence>
<comment type="cofactor">
    <cofactor evidence="1">
        <name>Mg(2+)</name>
        <dbReference type="ChEBI" id="CHEBI:18420"/>
    </cofactor>
</comment>
<organism evidence="5 6">
    <name type="scientific">Deinococcus xinjiangensis</name>
    <dbReference type="NCBI Taxonomy" id="457454"/>
    <lineage>
        <taxon>Bacteria</taxon>
        <taxon>Thermotogati</taxon>
        <taxon>Deinococcota</taxon>
        <taxon>Deinococci</taxon>
        <taxon>Deinococcales</taxon>
        <taxon>Deinococcaceae</taxon>
        <taxon>Deinococcus</taxon>
    </lineage>
</organism>
<dbReference type="PROSITE" id="PS51462">
    <property type="entry name" value="NUDIX"/>
    <property type="match status" value="1"/>
</dbReference>
<comment type="caution">
    <text evidence="5">The sequence shown here is derived from an EMBL/GenBank/DDBJ whole genome shotgun (WGS) entry which is preliminary data.</text>
</comment>
<dbReference type="InterPro" id="IPR015797">
    <property type="entry name" value="NUDIX_hydrolase-like_dom_sf"/>
</dbReference>
<dbReference type="PANTHER" id="PTHR43046:SF16">
    <property type="entry name" value="ADP-RIBOSE PYROPHOSPHATASE YJHB-RELATED"/>
    <property type="match status" value="1"/>
</dbReference>
<evidence type="ECO:0000256" key="1">
    <source>
        <dbReference type="ARBA" id="ARBA00001946"/>
    </source>
</evidence>
<keyword evidence="2 3" id="KW-0378">Hydrolase</keyword>
<proteinExistence type="inferred from homology"/>
<dbReference type="Gene3D" id="3.90.79.10">
    <property type="entry name" value="Nucleoside Triphosphate Pyrophosphohydrolase"/>
    <property type="match status" value="1"/>
</dbReference>
<accession>A0ABP9VL90</accession>
<dbReference type="PROSITE" id="PS00893">
    <property type="entry name" value="NUDIX_BOX"/>
    <property type="match status" value="1"/>
</dbReference>
<protein>
    <submittedName>
        <fullName evidence="5">RNA pyrophosphohydrolase</fullName>
    </submittedName>
</protein>
<dbReference type="EMBL" id="BAABRN010000090">
    <property type="protein sequence ID" value="GAA5504143.1"/>
    <property type="molecule type" value="Genomic_DNA"/>
</dbReference>
<evidence type="ECO:0000256" key="3">
    <source>
        <dbReference type="RuleBase" id="RU003476"/>
    </source>
</evidence>
<feature type="domain" description="Nudix hydrolase" evidence="4">
    <location>
        <begin position="1"/>
        <end position="129"/>
    </location>
</feature>
<dbReference type="PRINTS" id="PR00502">
    <property type="entry name" value="NUDIXFAMILY"/>
</dbReference>
<evidence type="ECO:0000259" key="4">
    <source>
        <dbReference type="PROSITE" id="PS51462"/>
    </source>
</evidence>
<sequence>MLLIAWVILQDSAGRVLLGRRSETRYAGGLWNLPGGGVERGEALAAAAAREVWEEVGVRVDPADLRPLGVSRYDLPDAAGCDFFFLAREWRGTPQTLENTSEVGWFAPDSLHADALPWLPRVLAAYLLRGEWLSEEVGVAG</sequence>
<dbReference type="InterPro" id="IPR000086">
    <property type="entry name" value="NUDIX_hydrolase_dom"/>
</dbReference>
<keyword evidence="6" id="KW-1185">Reference proteome</keyword>
<reference evidence="5 6" key="1">
    <citation type="submission" date="2024-02" db="EMBL/GenBank/DDBJ databases">
        <title>Deinococcus xinjiangensis NBRC 107630.</title>
        <authorList>
            <person name="Ichikawa N."/>
            <person name="Katano-Makiyama Y."/>
            <person name="Hidaka K."/>
        </authorList>
    </citation>
    <scope>NUCLEOTIDE SEQUENCE [LARGE SCALE GENOMIC DNA]</scope>
    <source>
        <strain evidence="5 6">NBRC 107630</strain>
    </source>
</reference>
<dbReference type="Pfam" id="PF00293">
    <property type="entry name" value="NUDIX"/>
    <property type="match status" value="1"/>
</dbReference>
<dbReference type="InterPro" id="IPR020476">
    <property type="entry name" value="Nudix_hydrolase"/>
</dbReference>
<dbReference type="RefSeq" id="WP_353544109.1">
    <property type="nucleotide sequence ID" value="NZ_BAABRN010000090.1"/>
</dbReference>
<dbReference type="Proteomes" id="UP001458946">
    <property type="component" value="Unassembled WGS sequence"/>
</dbReference>
<evidence type="ECO:0000313" key="6">
    <source>
        <dbReference type="Proteomes" id="UP001458946"/>
    </source>
</evidence>
<comment type="similarity">
    <text evidence="3">Belongs to the Nudix hydrolase family.</text>
</comment>
<dbReference type="PANTHER" id="PTHR43046">
    <property type="entry name" value="GDP-MANNOSE MANNOSYL HYDROLASE"/>
    <property type="match status" value="1"/>
</dbReference>
<evidence type="ECO:0000256" key="2">
    <source>
        <dbReference type="ARBA" id="ARBA00022801"/>
    </source>
</evidence>